<protein>
    <submittedName>
        <fullName evidence="9">MFS transporter</fullName>
    </submittedName>
</protein>
<gene>
    <name evidence="9" type="ORF">ACFQMG_13415</name>
</gene>
<keyword evidence="4 7" id="KW-1133">Transmembrane helix</keyword>
<proteinExistence type="predicted"/>
<dbReference type="PANTHER" id="PTHR23513:SF11">
    <property type="entry name" value="STAPHYLOFERRIN A TRANSPORTER"/>
    <property type="match status" value="1"/>
</dbReference>
<dbReference type="Proteomes" id="UP001596435">
    <property type="component" value="Unassembled WGS sequence"/>
</dbReference>
<dbReference type="Pfam" id="PF07690">
    <property type="entry name" value="MFS_1"/>
    <property type="match status" value="1"/>
</dbReference>
<dbReference type="PROSITE" id="PS50850">
    <property type="entry name" value="MFS"/>
    <property type="match status" value="1"/>
</dbReference>
<accession>A0ABW2FWD8</accession>
<evidence type="ECO:0000256" key="4">
    <source>
        <dbReference type="ARBA" id="ARBA00022989"/>
    </source>
</evidence>
<organism evidence="9 10">
    <name type="scientific">Kitasatospora paranensis</name>
    <dbReference type="NCBI Taxonomy" id="258053"/>
    <lineage>
        <taxon>Bacteria</taxon>
        <taxon>Bacillati</taxon>
        <taxon>Actinomycetota</taxon>
        <taxon>Actinomycetes</taxon>
        <taxon>Kitasatosporales</taxon>
        <taxon>Streptomycetaceae</taxon>
        <taxon>Kitasatospora</taxon>
    </lineage>
</organism>
<dbReference type="SUPFAM" id="SSF103473">
    <property type="entry name" value="MFS general substrate transporter"/>
    <property type="match status" value="1"/>
</dbReference>
<evidence type="ECO:0000313" key="9">
    <source>
        <dbReference type="EMBL" id="MFC7180553.1"/>
    </source>
</evidence>
<evidence type="ECO:0000313" key="10">
    <source>
        <dbReference type="Proteomes" id="UP001596435"/>
    </source>
</evidence>
<keyword evidence="3 7" id="KW-0812">Transmembrane</keyword>
<keyword evidence="10" id="KW-1185">Reference proteome</keyword>
<feature type="domain" description="Major facilitator superfamily (MFS) profile" evidence="8">
    <location>
        <begin position="1"/>
        <end position="399"/>
    </location>
</feature>
<dbReference type="InterPro" id="IPR020846">
    <property type="entry name" value="MFS_dom"/>
</dbReference>
<dbReference type="InterPro" id="IPR036259">
    <property type="entry name" value="MFS_trans_sf"/>
</dbReference>
<dbReference type="EMBL" id="JBHTAJ010000021">
    <property type="protein sequence ID" value="MFC7180553.1"/>
    <property type="molecule type" value="Genomic_DNA"/>
</dbReference>
<feature type="transmembrane region" description="Helical" evidence="7">
    <location>
        <begin position="222"/>
        <end position="246"/>
    </location>
</feature>
<evidence type="ECO:0000256" key="7">
    <source>
        <dbReference type="SAM" id="Phobius"/>
    </source>
</evidence>
<evidence type="ECO:0000256" key="6">
    <source>
        <dbReference type="SAM" id="MobiDB-lite"/>
    </source>
</evidence>
<dbReference type="InterPro" id="IPR011701">
    <property type="entry name" value="MFS"/>
</dbReference>
<evidence type="ECO:0000256" key="1">
    <source>
        <dbReference type="ARBA" id="ARBA00004651"/>
    </source>
</evidence>
<evidence type="ECO:0000256" key="3">
    <source>
        <dbReference type="ARBA" id="ARBA00022692"/>
    </source>
</evidence>
<feature type="transmembrane region" description="Helical" evidence="7">
    <location>
        <begin position="49"/>
        <end position="68"/>
    </location>
</feature>
<dbReference type="RefSeq" id="WP_380231170.1">
    <property type="nucleotide sequence ID" value="NZ_BAABKV010000001.1"/>
</dbReference>
<feature type="compositionally biased region" description="Pro residues" evidence="6">
    <location>
        <begin position="414"/>
        <end position="424"/>
    </location>
</feature>
<feature type="transmembrane region" description="Helical" evidence="7">
    <location>
        <begin position="346"/>
        <end position="365"/>
    </location>
</feature>
<keyword evidence="5 7" id="KW-0472">Membrane</keyword>
<name>A0ABW2FWD8_9ACTN</name>
<keyword evidence="2" id="KW-1003">Cell membrane</keyword>
<dbReference type="Gene3D" id="1.20.1250.20">
    <property type="entry name" value="MFS general substrate transporter like domains"/>
    <property type="match status" value="1"/>
</dbReference>
<evidence type="ECO:0000259" key="8">
    <source>
        <dbReference type="PROSITE" id="PS50850"/>
    </source>
</evidence>
<reference evidence="10" key="1">
    <citation type="journal article" date="2019" name="Int. J. Syst. Evol. Microbiol.">
        <title>The Global Catalogue of Microorganisms (GCM) 10K type strain sequencing project: providing services to taxonomists for standard genome sequencing and annotation.</title>
        <authorList>
            <consortium name="The Broad Institute Genomics Platform"/>
            <consortium name="The Broad Institute Genome Sequencing Center for Infectious Disease"/>
            <person name="Wu L."/>
            <person name="Ma J."/>
        </authorList>
    </citation>
    <scope>NUCLEOTIDE SEQUENCE [LARGE SCALE GENOMIC DNA]</scope>
    <source>
        <strain evidence="10">CGMCC 1.12859</strain>
    </source>
</reference>
<evidence type="ECO:0000256" key="5">
    <source>
        <dbReference type="ARBA" id="ARBA00023136"/>
    </source>
</evidence>
<feature type="transmembrane region" description="Helical" evidence="7">
    <location>
        <begin position="285"/>
        <end position="305"/>
    </location>
</feature>
<feature type="transmembrane region" description="Helical" evidence="7">
    <location>
        <begin position="258"/>
        <end position="278"/>
    </location>
</feature>
<dbReference type="PANTHER" id="PTHR23513">
    <property type="entry name" value="INTEGRAL MEMBRANE EFFLUX PROTEIN-RELATED"/>
    <property type="match status" value="1"/>
</dbReference>
<feature type="transmembrane region" description="Helical" evidence="7">
    <location>
        <begin position="377"/>
        <end position="395"/>
    </location>
</feature>
<comment type="subcellular location">
    <subcellularLocation>
        <location evidence="1">Cell membrane</location>
        <topology evidence="1">Multi-pass membrane protein</topology>
    </subcellularLocation>
</comment>
<feature type="region of interest" description="Disordered" evidence="6">
    <location>
        <begin position="406"/>
        <end position="433"/>
    </location>
</feature>
<feature type="transmembrane region" description="Helical" evidence="7">
    <location>
        <begin position="311"/>
        <end position="334"/>
    </location>
</feature>
<comment type="caution">
    <text evidence="9">The sequence shown here is derived from an EMBL/GenBank/DDBJ whole genome shotgun (WGS) entry which is preliminary data.</text>
</comment>
<sequence length="433" mass="44092">MPAPRARFAWAGRNFRIQTAATVVSGLGNAAAPIATAFAVLQAGGTATQVGYVTAARLVPLVLFLLIGGALADRIPRHRVMVAANLFNALSQAVLAALVLAGTTPLWSLLLCAAAGGAGQAFYAPASEGMIMESVAAADAGKAFSVYRMALNGSQIGGAALGGAMAAAVGPGWVLLVDAAGFAVAGSLRALLKVEQLRPDVARPGLVHELRLGWREFVSRRWLWAVVLQFSLMIACVAAVEAVYGPVVAARRFGGADAWGLAMAALGIGMLAAGLLMARWQPRRLLLVGNLGVFLFALPALTLAAGAGLPVLIAAMFVSGCGVTVFGVNWMVAMQQEIPAEMFSRVSAYDHFGSIALTPLGTALAGPAAEALGLDGALWTCALVTVALAVVVLAVPEVRRLTRRTSAPVAGSPAPAPAPAPVPAAVPATADAR</sequence>
<dbReference type="CDD" id="cd06173">
    <property type="entry name" value="MFS_MefA_like"/>
    <property type="match status" value="1"/>
</dbReference>
<evidence type="ECO:0000256" key="2">
    <source>
        <dbReference type="ARBA" id="ARBA00022475"/>
    </source>
</evidence>